<feature type="chain" id="PRO_5038025216" evidence="2">
    <location>
        <begin position="19"/>
        <end position="479"/>
    </location>
</feature>
<dbReference type="InterPro" id="IPR003790">
    <property type="entry name" value="GHL10"/>
</dbReference>
<dbReference type="Proteomes" id="UP000604083">
    <property type="component" value="Unassembled WGS sequence"/>
</dbReference>
<proteinExistence type="predicted"/>
<dbReference type="PANTHER" id="PTHR43405:SF1">
    <property type="entry name" value="GLYCOSYL HYDROLASE DIGH"/>
    <property type="match status" value="1"/>
</dbReference>
<dbReference type="Pfam" id="PF02638">
    <property type="entry name" value="GHL10"/>
    <property type="match status" value="1"/>
</dbReference>
<comment type="caution">
    <text evidence="4">The sequence shown here is derived from an EMBL/GenBank/DDBJ whole genome shotgun (WGS) entry which is preliminary data.</text>
</comment>
<dbReference type="Gene3D" id="3.20.20.80">
    <property type="entry name" value="Glycosidases"/>
    <property type="match status" value="1"/>
</dbReference>
<evidence type="ECO:0000256" key="2">
    <source>
        <dbReference type="SAM" id="SignalP"/>
    </source>
</evidence>
<protein>
    <submittedName>
        <fullName evidence="4">Family 10 glycosylhydrolase</fullName>
    </submittedName>
</protein>
<accession>A0A934RKT3</accession>
<keyword evidence="5" id="KW-1185">Reference proteome</keyword>
<feature type="domain" description="Glycosyl hydrolase-like 10" evidence="3">
    <location>
        <begin position="34"/>
        <end position="315"/>
    </location>
</feature>
<sequence>MIRAITSLLLLFTLWAGAQTFSPSKERPPAVPREFRGAWSACVYNIDWPSRKGLSAGSQQAELRSILNRMQSLNMNALIFQVRPNADAVYQSSLEPWSPWISGTMGRSPGYDPLAFCIREAHARGIEVHAWFNPFRALPNAEMAASSNHVSRTHSSQMKRFKSYLWMDPASSWTRSHALKVMMDVVRRYDIDGLHIDDYFYPYPDVNSDGSPKQNFPDGKSPAQRRAYVDGFVKDMYGAVKREKPWVRVGISPFGIWRPGVPAGTTANINAYEHLAADSRKWLANGWCDYLSPQLYWRINSEQSFTRLLTWWRQQGERPVWPGVATARIGSSEDPGRSAGEMLNQLNLTRTIDKNWVGHVHWSMKSLMQNRGGISNALKGRFYAEPALVPPMPWLSTKAPGTPRAQASASGNGVQVSWSPVSGASKYAVQARYGKTWRCTHVVSAGATSVTVPAGAQAVAVTAADRFGSASAPAVLSAR</sequence>
<feature type="signal peptide" evidence="2">
    <location>
        <begin position="1"/>
        <end position="18"/>
    </location>
</feature>
<evidence type="ECO:0000313" key="5">
    <source>
        <dbReference type="Proteomes" id="UP000604083"/>
    </source>
</evidence>
<evidence type="ECO:0000313" key="4">
    <source>
        <dbReference type="EMBL" id="MBK1832555.1"/>
    </source>
</evidence>
<name>A0A934RKT3_9BACT</name>
<dbReference type="EMBL" id="JAENIO010000001">
    <property type="protein sequence ID" value="MBK1832555.1"/>
    <property type="molecule type" value="Genomic_DNA"/>
</dbReference>
<dbReference type="SUPFAM" id="SSF51445">
    <property type="entry name" value="(Trans)glycosidases"/>
    <property type="match status" value="1"/>
</dbReference>
<reference evidence="4" key="1">
    <citation type="submission" date="2021-01" db="EMBL/GenBank/DDBJ databases">
        <title>Modified the classification status of verrucomicrobia.</title>
        <authorList>
            <person name="Feng X."/>
        </authorList>
    </citation>
    <scope>NUCLEOTIDE SEQUENCE</scope>
    <source>
        <strain evidence="4">KCTC 12986</strain>
    </source>
</reference>
<dbReference type="InterPro" id="IPR052177">
    <property type="entry name" value="Divisome_Glycosyl_Hydrolase"/>
</dbReference>
<dbReference type="AlphaFoldDB" id="A0A934RKT3"/>
<organism evidence="4 5">
    <name type="scientific">Roseibacillus ishigakijimensis</name>
    <dbReference type="NCBI Taxonomy" id="454146"/>
    <lineage>
        <taxon>Bacteria</taxon>
        <taxon>Pseudomonadati</taxon>
        <taxon>Verrucomicrobiota</taxon>
        <taxon>Verrucomicrobiia</taxon>
        <taxon>Verrucomicrobiales</taxon>
        <taxon>Verrucomicrobiaceae</taxon>
        <taxon>Roseibacillus</taxon>
    </lineage>
</organism>
<keyword evidence="1 2" id="KW-0732">Signal</keyword>
<dbReference type="InterPro" id="IPR017853">
    <property type="entry name" value="GH"/>
</dbReference>
<evidence type="ECO:0000259" key="3">
    <source>
        <dbReference type="Pfam" id="PF02638"/>
    </source>
</evidence>
<gene>
    <name evidence="4" type="ORF">JIN78_00665</name>
</gene>
<evidence type="ECO:0000256" key="1">
    <source>
        <dbReference type="ARBA" id="ARBA00022729"/>
    </source>
</evidence>
<dbReference type="PANTHER" id="PTHR43405">
    <property type="entry name" value="GLYCOSYL HYDROLASE DIGH"/>
    <property type="match status" value="1"/>
</dbReference>